<accession>A0A1J5RAY1</accession>
<evidence type="ECO:0000256" key="3">
    <source>
        <dbReference type="ARBA" id="ARBA00022723"/>
    </source>
</evidence>
<proteinExistence type="predicted"/>
<dbReference type="AlphaFoldDB" id="A0A1J5RAY1"/>
<keyword evidence="4" id="KW-0862">Zinc</keyword>
<dbReference type="PANTHER" id="PTHR38344:SF1">
    <property type="entry name" value="INORGANIC CARBON TRANSPORTER SUBUNIT DABA-RELATED"/>
    <property type="match status" value="1"/>
</dbReference>
<dbReference type="InterPro" id="IPR018752">
    <property type="entry name" value="DabA"/>
</dbReference>
<evidence type="ECO:0000256" key="1">
    <source>
        <dbReference type="ARBA" id="ARBA00022448"/>
    </source>
</evidence>
<evidence type="ECO:0000256" key="5">
    <source>
        <dbReference type="ARBA" id="ARBA00023136"/>
    </source>
</evidence>
<name>A0A1J5RAY1_9ZZZZ</name>
<dbReference type="Pfam" id="PF10070">
    <property type="entry name" value="DabA"/>
    <property type="match status" value="1"/>
</dbReference>
<keyword evidence="3" id="KW-0479">Metal-binding</keyword>
<comment type="caution">
    <text evidence="6">The sequence shown here is derived from an EMBL/GenBank/DDBJ whole genome shotgun (WGS) entry which is preliminary data.</text>
</comment>
<organism evidence="6">
    <name type="scientific">mine drainage metagenome</name>
    <dbReference type="NCBI Taxonomy" id="410659"/>
    <lineage>
        <taxon>unclassified sequences</taxon>
        <taxon>metagenomes</taxon>
        <taxon>ecological metagenomes</taxon>
    </lineage>
</organism>
<dbReference type="EMBL" id="MLJW01000218">
    <property type="protein sequence ID" value="OIQ92969.1"/>
    <property type="molecule type" value="Genomic_DNA"/>
</dbReference>
<dbReference type="GO" id="GO:0046872">
    <property type="term" value="F:metal ion binding"/>
    <property type="evidence" value="ECO:0007669"/>
    <property type="project" value="UniProtKB-KW"/>
</dbReference>
<keyword evidence="1" id="KW-0813">Transport</keyword>
<evidence type="ECO:0000256" key="4">
    <source>
        <dbReference type="ARBA" id="ARBA00022833"/>
    </source>
</evidence>
<evidence type="ECO:0000313" key="6">
    <source>
        <dbReference type="EMBL" id="OIQ92969.1"/>
    </source>
</evidence>
<evidence type="ECO:0000256" key="2">
    <source>
        <dbReference type="ARBA" id="ARBA00022475"/>
    </source>
</evidence>
<keyword evidence="5" id="KW-0472">Membrane</keyword>
<reference evidence="6" key="1">
    <citation type="submission" date="2016-10" db="EMBL/GenBank/DDBJ databases">
        <title>Sequence of Gallionella enrichment culture.</title>
        <authorList>
            <person name="Poehlein A."/>
            <person name="Muehling M."/>
            <person name="Daniel R."/>
        </authorList>
    </citation>
    <scope>NUCLEOTIDE SEQUENCE</scope>
</reference>
<gene>
    <name evidence="6" type="ORF">GALL_250970</name>
</gene>
<sequence length="227" mass="24730">MRGVELPGLRGPFPRFCALRAQVCFSGPFVAGALFRHLFSRVLRPGRSRPRVCRLRKHADGASAVYRPFTRRSHRPCRTRAAQPGLTSGFARLVLVANHGGQSANNSHAVCLDCRACCGQAGEVNTRALAALLNDGAVRAGLTARGAHIPPETWFVAALHNTTTDDVRLFDTGACRRSRTDHVLVAGRECTARGERAPVRREPVAVVVATRRCLQHTAALRRYTHPG</sequence>
<protein>
    <submittedName>
        <fullName evidence="6">Uncharacterized protein</fullName>
    </submittedName>
</protein>
<dbReference type="PANTHER" id="PTHR38344">
    <property type="entry name" value="UPF0753 PROTEIN AQ_863"/>
    <property type="match status" value="1"/>
</dbReference>
<keyword evidence="2" id="KW-1003">Cell membrane</keyword>